<name>A0A972FVW1_9GAMM</name>
<dbReference type="Pfam" id="PF13487">
    <property type="entry name" value="HD_5"/>
    <property type="match status" value="1"/>
</dbReference>
<dbReference type="Proteomes" id="UP000737113">
    <property type="component" value="Unassembled WGS sequence"/>
</dbReference>
<protein>
    <submittedName>
        <fullName evidence="2">HD-GYP domain-containing protein</fullName>
    </submittedName>
</protein>
<dbReference type="EMBL" id="JAAXYH010000001">
    <property type="protein sequence ID" value="NMH63572.1"/>
    <property type="molecule type" value="Genomic_DNA"/>
</dbReference>
<dbReference type="InterPro" id="IPR003607">
    <property type="entry name" value="HD/PDEase_dom"/>
</dbReference>
<keyword evidence="3" id="KW-1185">Reference proteome</keyword>
<dbReference type="PANTHER" id="PTHR43155:SF2">
    <property type="entry name" value="CYCLIC DI-GMP PHOSPHODIESTERASE PA4108"/>
    <property type="match status" value="1"/>
</dbReference>
<organism evidence="2 3">
    <name type="scientific">Shewanella salipaludis</name>
    <dbReference type="NCBI Taxonomy" id="2723052"/>
    <lineage>
        <taxon>Bacteria</taxon>
        <taxon>Pseudomonadati</taxon>
        <taxon>Pseudomonadota</taxon>
        <taxon>Gammaproteobacteria</taxon>
        <taxon>Alteromonadales</taxon>
        <taxon>Shewanellaceae</taxon>
        <taxon>Shewanella</taxon>
    </lineage>
</organism>
<comment type="caution">
    <text evidence="2">The sequence shown here is derived from an EMBL/GenBank/DDBJ whole genome shotgun (WGS) entry which is preliminary data.</text>
</comment>
<dbReference type="AlphaFoldDB" id="A0A972FVW1"/>
<dbReference type="InterPro" id="IPR037522">
    <property type="entry name" value="HD_GYP_dom"/>
</dbReference>
<dbReference type="Gene3D" id="1.10.3210.10">
    <property type="entry name" value="Hypothetical protein af1432"/>
    <property type="match status" value="1"/>
</dbReference>
<dbReference type="SMART" id="SM00471">
    <property type="entry name" value="HDc"/>
    <property type="match status" value="1"/>
</dbReference>
<proteinExistence type="predicted"/>
<dbReference type="InterPro" id="IPR021812">
    <property type="entry name" value="DUF3391"/>
</dbReference>
<gene>
    <name evidence="2" type="ORF">HC757_00025</name>
</gene>
<dbReference type="GO" id="GO:0008081">
    <property type="term" value="F:phosphoric diester hydrolase activity"/>
    <property type="evidence" value="ECO:0007669"/>
    <property type="project" value="UniProtKB-ARBA"/>
</dbReference>
<sequence length="420" mass="47422">MAKTCKVMINQLQLGNFVRLPLAWKDHPFLFSNFQLKQQAQIELLKNLNLEFVFVDLERSKAPPLSAAEAAATQASPAGSTDVLKRDMEKDKRTRIEMQKKFRRDLQKTEQAFNRSVSIMRNLVGKLRNRPLNAVDDAKDLISNIADQLLDSNSLVLHLMPDDKQDEGFYYHSLNVAVLSMLVAKEFGWERSEIETLGMGALFHDIGKLKIPSNVLKKSTPLTRPEANFIRQHPLFGIEFLRLADTFPKAALALIANHHEFLDGSGFPRGLEEKDLSKLCQLIAVVNQYDTLCHPAPQTKAKTPYAALGYLYKHFKTKLNPSYVGSMIKMLGIYPPGSLVELSNGQFGMVMAVNLEQLLLPRVLVYDALVPKDQAAIIDLKEHELTIVRCLPPSALPKKIHQYLNPRERVSYYFGDNNPA</sequence>
<evidence type="ECO:0000313" key="3">
    <source>
        <dbReference type="Proteomes" id="UP000737113"/>
    </source>
</evidence>
<reference evidence="2" key="1">
    <citation type="submission" date="2020-04" db="EMBL/GenBank/DDBJ databases">
        <title>Description of Shewanella salipaludis sp. nov., isolated from a salt marsh.</title>
        <authorList>
            <person name="Park S."/>
            <person name="Yoon J.-H."/>
        </authorList>
    </citation>
    <scope>NUCLEOTIDE SEQUENCE</scope>
    <source>
        <strain evidence="2">SHSM-M6</strain>
    </source>
</reference>
<dbReference type="SUPFAM" id="SSF109604">
    <property type="entry name" value="HD-domain/PDEase-like"/>
    <property type="match status" value="1"/>
</dbReference>
<dbReference type="PROSITE" id="PS51832">
    <property type="entry name" value="HD_GYP"/>
    <property type="match status" value="1"/>
</dbReference>
<dbReference type="NCBIfam" id="TIGR00277">
    <property type="entry name" value="HDIG"/>
    <property type="match status" value="1"/>
</dbReference>
<dbReference type="Pfam" id="PF11871">
    <property type="entry name" value="DUF3391"/>
    <property type="match status" value="1"/>
</dbReference>
<feature type="domain" description="HD-GYP" evidence="1">
    <location>
        <begin position="147"/>
        <end position="343"/>
    </location>
</feature>
<dbReference type="PANTHER" id="PTHR43155">
    <property type="entry name" value="CYCLIC DI-GMP PHOSPHODIESTERASE PA4108-RELATED"/>
    <property type="match status" value="1"/>
</dbReference>
<evidence type="ECO:0000313" key="2">
    <source>
        <dbReference type="EMBL" id="NMH63572.1"/>
    </source>
</evidence>
<dbReference type="InterPro" id="IPR006675">
    <property type="entry name" value="HDIG_dom"/>
</dbReference>
<dbReference type="RefSeq" id="WP_169562222.1">
    <property type="nucleotide sequence ID" value="NZ_JAAXYH010000001.1"/>
</dbReference>
<evidence type="ECO:0000259" key="1">
    <source>
        <dbReference type="PROSITE" id="PS51832"/>
    </source>
</evidence>
<dbReference type="CDD" id="cd00077">
    <property type="entry name" value="HDc"/>
    <property type="match status" value="1"/>
</dbReference>
<accession>A0A972FVW1</accession>